<dbReference type="RefSeq" id="WP_338293892.1">
    <property type="nucleotide sequence ID" value="NZ_AP027272.1"/>
</dbReference>
<dbReference type="KEGG" id="pmaw:MACH26_33140"/>
<dbReference type="GO" id="GO:0008713">
    <property type="term" value="F:ADP-heptose-lipopolysaccharide heptosyltransferase activity"/>
    <property type="evidence" value="ECO:0007669"/>
    <property type="project" value="TreeGrafter"/>
</dbReference>
<gene>
    <name evidence="1" type="ORF">MACH26_33140</name>
</gene>
<dbReference type="Gene3D" id="3.40.50.2000">
    <property type="entry name" value="Glycogen Phosphorylase B"/>
    <property type="match status" value="1"/>
</dbReference>
<keyword evidence="2" id="KW-1185">Reference proteome</keyword>
<proteinExistence type="predicted"/>
<dbReference type="AlphaFoldDB" id="A0AA48HJ19"/>
<dbReference type="GO" id="GO:0009244">
    <property type="term" value="P:lipopolysaccharide core region biosynthetic process"/>
    <property type="evidence" value="ECO:0007669"/>
    <property type="project" value="TreeGrafter"/>
</dbReference>
<organism evidence="1 2">
    <name type="scientific">Planctobacterium marinum</name>
    <dbReference type="NCBI Taxonomy" id="1631968"/>
    <lineage>
        <taxon>Bacteria</taxon>
        <taxon>Pseudomonadati</taxon>
        <taxon>Pseudomonadota</taxon>
        <taxon>Gammaproteobacteria</taxon>
        <taxon>Alteromonadales</taxon>
        <taxon>Alteromonadaceae</taxon>
        <taxon>Planctobacterium</taxon>
    </lineage>
</organism>
<dbReference type="Proteomes" id="UP001333710">
    <property type="component" value="Chromosome"/>
</dbReference>
<dbReference type="InterPro" id="IPR051199">
    <property type="entry name" value="LPS_LOS_Heptosyltrfase"/>
</dbReference>
<dbReference type="PANTHER" id="PTHR30160">
    <property type="entry name" value="TETRAACYLDISACCHARIDE 4'-KINASE-RELATED"/>
    <property type="match status" value="1"/>
</dbReference>
<evidence type="ECO:0000313" key="2">
    <source>
        <dbReference type="Proteomes" id="UP001333710"/>
    </source>
</evidence>
<dbReference type="EMBL" id="AP027272">
    <property type="protein sequence ID" value="BDX07793.1"/>
    <property type="molecule type" value="Genomic_DNA"/>
</dbReference>
<protein>
    <submittedName>
        <fullName evidence="1">Uncharacterized protein</fullName>
    </submittedName>
</protein>
<reference evidence="1" key="1">
    <citation type="submission" date="2023-01" db="EMBL/GenBank/DDBJ databases">
        <title>Complete genome sequence of Planctobacterium marinum strain Dej080120_11.</title>
        <authorList>
            <person name="Ueki S."/>
            <person name="Maruyama F."/>
        </authorList>
    </citation>
    <scope>NUCLEOTIDE SEQUENCE</scope>
    <source>
        <strain evidence="1">Dej080120_11</strain>
    </source>
</reference>
<name>A0AA48HJ19_9ALTE</name>
<dbReference type="SUPFAM" id="SSF53756">
    <property type="entry name" value="UDP-Glycosyltransferase/glycogen phosphorylase"/>
    <property type="match status" value="1"/>
</dbReference>
<dbReference type="GO" id="GO:0005829">
    <property type="term" value="C:cytosol"/>
    <property type="evidence" value="ECO:0007669"/>
    <property type="project" value="TreeGrafter"/>
</dbReference>
<evidence type="ECO:0000313" key="1">
    <source>
        <dbReference type="EMBL" id="BDX07793.1"/>
    </source>
</evidence>
<accession>A0AA48HJ19</accession>
<sequence>MAVPAKILIIRMLGLGDVTCIGIPAIRYIKSKYPEADISVLTFSAGADVIQLAEPDVSIIKMEKDEWPDNIIHAMERFLMLAEKIIGHEYEKIINLDTWFMPCFLARFLKDAGENLQGNFMSIPVAELIDQLDKQTLQHDYVHNPANYMQSTFFGMARWHTPWWEYGTVPDFGYPEFYLRQCCGFSDIEMNMQIETESSHKLDKIGNKQKVIALATEARTSERSYAYGKDLQKLLEKAGFYVWSGFDGSQPMRKTLNMLKSTDLLITVPSAPQWLATTVDCPCLVIVGEVDARTLMPDYATEPSKTPIPAAELVESVKSIFEEAG</sequence>